<dbReference type="EMBL" id="JAUSVS010000018">
    <property type="protein sequence ID" value="MDQ0466977.1"/>
    <property type="molecule type" value="Genomic_DNA"/>
</dbReference>
<evidence type="ECO:0000313" key="2">
    <source>
        <dbReference type="EMBL" id="MDQ0466977.1"/>
    </source>
</evidence>
<reference evidence="2 3" key="1">
    <citation type="submission" date="2023-07" db="EMBL/GenBank/DDBJ databases">
        <title>Genomic Encyclopedia of Type Strains, Phase IV (KMG-IV): sequencing the most valuable type-strain genomes for metagenomic binning, comparative biology and taxonomic classification.</title>
        <authorList>
            <person name="Goeker M."/>
        </authorList>
    </citation>
    <scope>NUCLEOTIDE SEQUENCE [LARGE SCALE GENOMIC DNA]</scope>
    <source>
        <strain evidence="2 3">DSM 18695</strain>
    </source>
</reference>
<accession>A0ABU0IY90</accession>
<comment type="caution">
    <text evidence="2">The sequence shown here is derived from an EMBL/GenBank/DDBJ whole genome shotgun (WGS) entry which is preliminary data.</text>
</comment>
<gene>
    <name evidence="2" type="ORF">QO010_004774</name>
</gene>
<keyword evidence="1" id="KW-1133">Transmembrane helix</keyword>
<sequence length="36" mass="3833">MKTGKTESGDSLRLWLSVGGLTLVLVVMLQWLSAAA</sequence>
<dbReference type="Proteomes" id="UP001228905">
    <property type="component" value="Unassembled WGS sequence"/>
</dbReference>
<organism evidence="2 3">
    <name type="scientific">Caulobacter ginsengisoli</name>
    <dbReference type="NCBI Taxonomy" id="400775"/>
    <lineage>
        <taxon>Bacteria</taxon>
        <taxon>Pseudomonadati</taxon>
        <taxon>Pseudomonadota</taxon>
        <taxon>Alphaproteobacteria</taxon>
        <taxon>Caulobacterales</taxon>
        <taxon>Caulobacteraceae</taxon>
        <taxon>Caulobacter</taxon>
    </lineage>
</organism>
<name>A0ABU0IY90_9CAUL</name>
<keyword evidence="1" id="KW-0812">Transmembrane</keyword>
<keyword evidence="1" id="KW-0472">Membrane</keyword>
<proteinExistence type="predicted"/>
<evidence type="ECO:0000313" key="3">
    <source>
        <dbReference type="Proteomes" id="UP001228905"/>
    </source>
</evidence>
<feature type="transmembrane region" description="Helical" evidence="1">
    <location>
        <begin position="12"/>
        <end position="32"/>
    </location>
</feature>
<evidence type="ECO:0000256" key="1">
    <source>
        <dbReference type="SAM" id="Phobius"/>
    </source>
</evidence>
<protein>
    <submittedName>
        <fullName evidence="2">Uncharacterized protein</fullName>
    </submittedName>
</protein>
<keyword evidence="3" id="KW-1185">Reference proteome</keyword>